<reference evidence="1" key="1">
    <citation type="submission" date="2015-07" db="EMBL/GenBank/DDBJ databases">
        <title>MeaNS - Measles Nucleotide Surveillance Program.</title>
        <authorList>
            <person name="Tran T."/>
            <person name="Druce J."/>
        </authorList>
    </citation>
    <scope>NUCLEOTIDE SEQUENCE</scope>
    <source>
        <strain evidence="1">UCB-OBI-ISO-001</strain>
        <tissue evidence="1">Gonad</tissue>
    </source>
</reference>
<gene>
    <name evidence="1" type="ORF">OCBIM_22019527mg</name>
</gene>
<organism evidence="1">
    <name type="scientific">Octopus bimaculoides</name>
    <name type="common">California two-spotted octopus</name>
    <dbReference type="NCBI Taxonomy" id="37653"/>
    <lineage>
        <taxon>Eukaryota</taxon>
        <taxon>Metazoa</taxon>
        <taxon>Spiralia</taxon>
        <taxon>Lophotrochozoa</taxon>
        <taxon>Mollusca</taxon>
        <taxon>Cephalopoda</taxon>
        <taxon>Coleoidea</taxon>
        <taxon>Octopodiformes</taxon>
        <taxon>Octopoda</taxon>
        <taxon>Incirrata</taxon>
        <taxon>Octopodidae</taxon>
        <taxon>Octopus</taxon>
    </lineage>
</organism>
<dbReference type="AlphaFoldDB" id="A0A0L8ICC6"/>
<protein>
    <recommendedName>
        <fullName evidence="2">Reverse transcriptase domain-containing protein</fullName>
    </recommendedName>
</protein>
<evidence type="ECO:0008006" key="2">
    <source>
        <dbReference type="Google" id="ProtNLM"/>
    </source>
</evidence>
<accession>A0A0L8ICC6</accession>
<name>A0A0L8ICC6_OCTBM</name>
<proteinExistence type="predicted"/>
<evidence type="ECO:0000313" key="1">
    <source>
        <dbReference type="EMBL" id="KOF99117.1"/>
    </source>
</evidence>
<sequence length="83" mass="10101">VLANRLKRKAEEILVKETGRVEAQNDYRGQIFNIRLLAEKYLQHQSEPYHNIDFKKAFNCVWHYVFWQLTKNYNFENNLIEVI</sequence>
<feature type="non-terminal residue" evidence="1">
    <location>
        <position position="1"/>
    </location>
</feature>
<dbReference type="EMBL" id="KQ416015">
    <property type="protein sequence ID" value="KOF99117.1"/>
    <property type="molecule type" value="Genomic_DNA"/>
</dbReference>